<feature type="domain" description="Histidine kinase/HSP90-like ATPase" evidence="1">
    <location>
        <begin position="108"/>
        <end position="214"/>
    </location>
</feature>
<dbReference type="SMART" id="SM00387">
    <property type="entry name" value="HATPase_c"/>
    <property type="match status" value="1"/>
</dbReference>
<evidence type="ECO:0000313" key="3">
    <source>
        <dbReference type="Proteomes" id="UP000195781"/>
    </source>
</evidence>
<keyword evidence="3" id="KW-1185">Reference proteome</keyword>
<keyword evidence="2" id="KW-0547">Nucleotide-binding</keyword>
<name>A0A1Y3XVR3_9ACTN</name>
<dbReference type="SUPFAM" id="SSF55874">
    <property type="entry name" value="ATPase domain of HSP90 chaperone/DNA topoisomerase II/histidine kinase"/>
    <property type="match status" value="1"/>
</dbReference>
<reference evidence="3" key="1">
    <citation type="submission" date="2017-04" db="EMBL/GenBank/DDBJ databases">
        <title>Function of individual gut microbiota members based on whole genome sequencing of pure cultures obtained from chicken caecum.</title>
        <authorList>
            <person name="Medvecky M."/>
            <person name="Cejkova D."/>
            <person name="Polansky O."/>
            <person name="Karasova D."/>
            <person name="Kubasova T."/>
            <person name="Cizek A."/>
            <person name="Rychlik I."/>
        </authorList>
    </citation>
    <scope>NUCLEOTIDE SEQUENCE [LARGE SCALE GENOMIC DNA]</scope>
    <source>
        <strain evidence="3">An5</strain>
    </source>
</reference>
<dbReference type="InterPro" id="IPR036390">
    <property type="entry name" value="WH_DNA-bd_sf"/>
</dbReference>
<protein>
    <submittedName>
        <fullName evidence="2">ATP-binding protein</fullName>
    </submittedName>
</protein>
<proteinExistence type="predicted"/>
<dbReference type="EMBL" id="NFIE01000002">
    <property type="protein sequence ID" value="OUN89654.1"/>
    <property type="molecule type" value="Genomic_DNA"/>
</dbReference>
<evidence type="ECO:0000313" key="2">
    <source>
        <dbReference type="EMBL" id="OUN89654.1"/>
    </source>
</evidence>
<dbReference type="RefSeq" id="WP_019240114.1">
    <property type="nucleotide sequence ID" value="NZ_CABKRW010000022.1"/>
</dbReference>
<dbReference type="Gene3D" id="3.30.565.10">
    <property type="entry name" value="Histidine kinase-like ATPase, C-terminal domain"/>
    <property type="match status" value="1"/>
</dbReference>
<accession>A0A1Y3XVR3</accession>
<dbReference type="SUPFAM" id="SSF46785">
    <property type="entry name" value="Winged helix' DNA-binding domain"/>
    <property type="match status" value="1"/>
</dbReference>
<dbReference type="Pfam" id="PF02518">
    <property type="entry name" value="HATPase_c"/>
    <property type="match status" value="1"/>
</dbReference>
<gene>
    <name evidence="2" type="ORF">B5G02_01070</name>
</gene>
<keyword evidence="2" id="KW-0067">ATP-binding</keyword>
<dbReference type="GO" id="GO:0005524">
    <property type="term" value="F:ATP binding"/>
    <property type="evidence" value="ECO:0007669"/>
    <property type="project" value="UniProtKB-KW"/>
</dbReference>
<dbReference type="AlphaFoldDB" id="A0A1Y3XVR3"/>
<dbReference type="Proteomes" id="UP000195781">
    <property type="component" value="Unassembled WGS sequence"/>
</dbReference>
<organism evidence="2 3">
    <name type="scientific">[Collinsella] massiliensis</name>
    <dbReference type="NCBI Taxonomy" id="1232426"/>
    <lineage>
        <taxon>Bacteria</taxon>
        <taxon>Bacillati</taxon>
        <taxon>Actinomycetota</taxon>
        <taxon>Coriobacteriia</taxon>
        <taxon>Coriobacteriales</taxon>
        <taxon>Coriobacteriaceae</taxon>
        <taxon>Enorma</taxon>
    </lineage>
</organism>
<sequence>MIRTTYTQQGRLLMADDFYPFVDSGDPAPDNRHITGAAEEELPGVRGAVDAEAAAQAEGVESTVYATRISIYDDLFSTPRILVIQPSDPRTYLEEVTNTVYRCMKEQGGSLPLMIIRELVENFIHAHFTEPIVSILDDGNTIRFADLGPGITDKERAFEFGVTSADRSMKRYIRGTGAGLPMVQQYLEHAGGAVSIEDNLGCGTVVTVSVDAARVREIESHARRGAAVRGPAFTSEEAALAARGGAAPVGAAVPGMTPQQAALGAVPGAAMGGMPAQAEGAVPGAYPNTMPYQQVPGWYPWQGYPGAGEAQAAAAGAYPSVAFTGAVPGYAPAYAGMPAQPAMQGAPTAAGWPAMGMTPQAVPGAQQAVASAAPASAQPFVDERGAQALTYIADNGQGGPTDLVNTFGSSAPTWSRVLAQLSSLGLAEKHGRKYTLSERGAAWVADHRGNPR</sequence>
<dbReference type="InterPro" id="IPR003594">
    <property type="entry name" value="HATPase_dom"/>
</dbReference>
<dbReference type="OrthoDB" id="9815750at2"/>
<evidence type="ECO:0000259" key="1">
    <source>
        <dbReference type="SMART" id="SM00387"/>
    </source>
</evidence>
<dbReference type="InterPro" id="IPR036890">
    <property type="entry name" value="HATPase_C_sf"/>
</dbReference>
<comment type="caution">
    <text evidence="2">The sequence shown here is derived from an EMBL/GenBank/DDBJ whole genome shotgun (WGS) entry which is preliminary data.</text>
</comment>